<comment type="caution">
    <text evidence="3">The sequence shown here is derived from an EMBL/GenBank/DDBJ whole genome shotgun (WGS) entry which is preliminary data.</text>
</comment>
<dbReference type="PANTHER" id="PTHR43734">
    <property type="entry name" value="PHYTOENE DESATURASE"/>
    <property type="match status" value="1"/>
</dbReference>
<organism evidence="3 4">
    <name type="scientific">Miniimonas arenae</name>
    <dbReference type="NCBI Taxonomy" id="676201"/>
    <lineage>
        <taxon>Bacteria</taxon>
        <taxon>Bacillati</taxon>
        <taxon>Actinomycetota</taxon>
        <taxon>Actinomycetes</taxon>
        <taxon>Micrococcales</taxon>
        <taxon>Beutenbergiaceae</taxon>
        <taxon>Miniimonas</taxon>
    </lineage>
</organism>
<feature type="compositionally biased region" description="Pro residues" evidence="1">
    <location>
        <begin position="1"/>
        <end position="12"/>
    </location>
</feature>
<feature type="domain" description="Amine oxidase" evidence="2">
    <location>
        <begin position="55"/>
        <end position="558"/>
    </location>
</feature>
<accession>A0A5C5BE51</accession>
<evidence type="ECO:0000256" key="1">
    <source>
        <dbReference type="SAM" id="MobiDB-lite"/>
    </source>
</evidence>
<dbReference type="PANTHER" id="PTHR43734:SF1">
    <property type="entry name" value="PHYTOENE DESATURASE"/>
    <property type="match status" value="1"/>
</dbReference>
<dbReference type="AlphaFoldDB" id="A0A5C5BE51"/>
<gene>
    <name evidence="3" type="ORF">FH969_05820</name>
</gene>
<keyword evidence="4" id="KW-1185">Reference proteome</keyword>
<feature type="compositionally biased region" description="Low complexity" evidence="1">
    <location>
        <begin position="13"/>
        <end position="26"/>
    </location>
</feature>
<feature type="region of interest" description="Disordered" evidence="1">
    <location>
        <begin position="1"/>
        <end position="45"/>
    </location>
</feature>
<name>A0A5C5BE51_9MICO</name>
<dbReference type="OrthoDB" id="9786503at2"/>
<evidence type="ECO:0000259" key="2">
    <source>
        <dbReference type="Pfam" id="PF01593"/>
    </source>
</evidence>
<evidence type="ECO:0000313" key="3">
    <source>
        <dbReference type="EMBL" id="TNU75812.1"/>
    </source>
</evidence>
<reference evidence="3 4" key="1">
    <citation type="submission" date="2019-06" db="EMBL/GenBank/DDBJ databases">
        <title>Draft genome sequence of Miniimonas arenae KCTC 19750T isolated from sea sand.</title>
        <authorList>
            <person name="Park S.-J."/>
        </authorList>
    </citation>
    <scope>NUCLEOTIDE SEQUENCE [LARGE SCALE GENOMIC DNA]</scope>
    <source>
        <strain evidence="3 4">KCTC 19750</strain>
    </source>
</reference>
<dbReference type="GO" id="GO:0016491">
    <property type="term" value="F:oxidoreductase activity"/>
    <property type="evidence" value="ECO:0007669"/>
    <property type="project" value="InterPro"/>
</dbReference>
<dbReference type="InterPro" id="IPR002937">
    <property type="entry name" value="Amino_oxidase"/>
</dbReference>
<dbReference type="Proteomes" id="UP000313849">
    <property type="component" value="Unassembled WGS sequence"/>
</dbReference>
<dbReference type="EMBL" id="VENP01000015">
    <property type="protein sequence ID" value="TNU75812.1"/>
    <property type="molecule type" value="Genomic_DNA"/>
</dbReference>
<sequence length="573" mass="62153">MSSTRTPPPVSRPAPRASDAARTARPLSDEHAGVSDGEHHLGGTHHDAVVVGGGIAGLTSAATLARAGLDVVLLEKQPVAGGYSDGHDAHGFHWDHGGHIFLAYRLGGQAREVFKRLGLDEKVVMEPHTHDYRCVLPEDSVAVPADLSAAAEEFTRRFPREREGIEAVFLAMEQMVADLDVFVPSFRVQAHPGERRLLDPVFEQFQRPWVSRALAPAMNALHLPGATLARYQGRTLQDLLDEHLVDPTLKAYFSMLCVGIASAPSELSAVIAGVFFTHALRTQWMPRGGFSALRDALLSTIAEAGGAVVRDAEVTRILTTDGRATGVRTADGRTFTADAVVSAGDARRTFTELLPPLRSTAALRRRLPTMATTPSFFQVQLGVDMDLEPYRDAVKRLTFVYPEVDIDASMARFPAGDVEHAAFYVYVATFHQPEMAPPGMHSIKLECPTRLASAGIDWERDAEHIADVFVRRAEALIPGLSEHVVVRQVRTPADLARDTGNAEGAFAGWAFSPELLSRERPAQRTPVPSLYLAGHWSQPTAGVPWVMLSGYNTAGTVIADRARSRRGAGRTTA</sequence>
<dbReference type="Pfam" id="PF01593">
    <property type="entry name" value="Amino_oxidase"/>
    <property type="match status" value="1"/>
</dbReference>
<dbReference type="Gene3D" id="3.50.50.60">
    <property type="entry name" value="FAD/NAD(P)-binding domain"/>
    <property type="match status" value="2"/>
</dbReference>
<dbReference type="InterPro" id="IPR036188">
    <property type="entry name" value="FAD/NAD-bd_sf"/>
</dbReference>
<proteinExistence type="predicted"/>
<protein>
    <submittedName>
        <fullName evidence="3">FAD-dependent oxidoreductase</fullName>
    </submittedName>
</protein>
<evidence type="ECO:0000313" key="4">
    <source>
        <dbReference type="Proteomes" id="UP000313849"/>
    </source>
</evidence>
<feature type="compositionally biased region" description="Basic and acidic residues" evidence="1">
    <location>
        <begin position="27"/>
        <end position="45"/>
    </location>
</feature>
<dbReference type="SUPFAM" id="SSF51905">
    <property type="entry name" value="FAD/NAD(P)-binding domain"/>
    <property type="match status" value="1"/>
</dbReference>